<feature type="compositionally biased region" description="Polar residues" evidence="1">
    <location>
        <begin position="14"/>
        <end position="36"/>
    </location>
</feature>
<sequence>MPRDGSGASDNYVDPNQDSQVHGAGSDTNPELSHTKNVAPPPEPEKGAALEGLPASGGGSQGVGNTGQGGNKEPMVDIVTGEK</sequence>
<dbReference type="AlphaFoldDB" id="A0A6A6P1G0"/>
<protein>
    <submittedName>
        <fullName evidence="2">Uncharacterized protein</fullName>
    </submittedName>
</protein>
<keyword evidence="3" id="KW-1185">Reference proteome</keyword>
<evidence type="ECO:0000256" key="1">
    <source>
        <dbReference type="SAM" id="MobiDB-lite"/>
    </source>
</evidence>
<dbReference type="Proteomes" id="UP000799766">
    <property type="component" value="Unassembled WGS sequence"/>
</dbReference>
<dbReference type="OrthoDB" id="3439627at2759"/>
<gene>
    <name evidence="2" type="ORF">BDY21DRAFT_371305</name>
</gene>
<reference evidence="2" key="1">
    <citation type="journal article" date="2020" name="Stud. Mycol.">
        <title>101 Dothideomycetes genomes: a test case for predicting lifestyles and emergence of pathogens.</title>
        <authorList>
            <person name="Haridas S."/>
            <person name="Albert R."/>
            <person name="Binder M."/>
            <person name="Bloem J."/>
            <person name="Labutti K."/>
            <person name="Salamov A."/>
            <person name="Andreopoulos B."/>
            <person name="Baker S."/>
            <person name="Barry K."/>
            <person name="Bills G."/>
            <person name="Bluhm B."/>
            <person name="Cannon C."/>
            <person name="Castanera R."/>
            <person name="Culley D."/>
            <person name="Daum C."/>
            <person name="Ezra D."/>
            <person name="Gonzalez J."/>
            <person name="Henrissat B."/>
            <person name="Kuo A."/>
            <person name="Liang C."/>
            <person name="Lipzen A."/>
            <person name="Lutzoni F."/>
            <person name="Magnuson J."/>
            <person name="Mondo S."/>
            <person name="Nolan M."/>
            <person name="Ohm R."/>
            <person name="Pangilinan J."/>
            <person name="Park H.-J."/>
            <person name="Ramirez L."/>
            <person name="Alfaro M."/>
            <person name="Sun H."/>
            <person name="Tritt A."/>
            <person name="Yoshinaga Y."/>
            <person name="Zwiers L.-H."/>
            <person name="Turgeon B."/>
            <person name="Goodwin S."/>
            <person name="Spatafora J."/>
            <person name="Crous P."/>
            <person name="Grigoriev I."/>
        </authorList>
    </citation>
    <scope>NUCLEOTIDE SEQUENCE</scope>
    <source>
        <strain evidence="2">ATCC 16933</strain>
    </source>
</reference>
<dbReference type="EMBL" id="MU001679">
    <property type="protein sequence ID" value="KAF2457729.1"/>
    <property type="molecule type" value="Genomic_DNA"/>
</dbReference>
<feature type="region of interest" description="Disordered" evidence="1">
    <location>
        <begin position="1"/>
        <end position="83"/>
    </location>
</feature>
<evidence type="ECO:0000313" key="2">
    <source>
        <dbReference type="EMBL" id="KAF2457729.1"/>
    </source>
</evidence>
<proteinExistence type="predicted"/>
<name>A0A6A6P1G0_9PEZI</name>
<accession>A0A6A6P1G0</accession>
<evidence type="ECO:0000313" key="3">
    <source>
        <dbReference type="Proteomes" id="UP000799766"/>
    </source>
</evidence>
<feature type="compositionally biased region" description="Gly residues" evidence="1">
    <location>
        <begin position="55"/>
        <end position="70"/>
    </location>
</feature>
<organism evidence="2 3">
    <name type="scientific">Lineolata rhizophorae</name>
    <dbReference type="NCBI Taxonomy" id="578093"/>
    <lineage>
        <taxon>Eukaryota</taxon>
        <taxon>Fungi</taxon>
        <taxon>Dikarya</taxon>
        <taxon>Ascomycota</taxon>
        <taxon>Pezizomycotina</taxon>
        <taxon>Dothideomycetes</taxon>
        <taxon>Dothideomycetes incertae sedis</taxon>
        <taxon>Lineolatales</taxon>
        <taxon>Lineolataceae</taxon>
        <taxon>Lineolata</taxon>
    </lineage>
</organism>